<evidence type="ECO:0000313" key="6">
    <source>
        <dbReference type="Proteomes" id="UP000194137"/>
    </source>
</evidence>
<dbReference type="Proteomes" id="UP000194137">
    <property type="component" value="Chromosome"/>
</dbReference>
<dbReference type="PROSITE" id="PS01124">
    <property type="entry name" value="HTH_ARAC_FAMILY_2"/>
    <property type="match status" value="1"/>
</dbReference>
<dbReference type="GO" id="GO:0003700">
    <property type="term" value="F:DNA-binding transcription factor activity"/>
    <property type="evidence" value="ECO:0007669"/>
    <property type="project" value="InterPro"/>
</dbReference>
<dbReference type="PANTHER" id="PTHR46796">
    <property type="entry name" value="HTH-TYPE TRANSCRIPTIONAL ACTIVATOR RHAS-RELATED"/>
    <property type="match status" value="1"/>
</dbReference>
<accession>A0A1W6ZTX3</accession>
<dbReference type="PROSITE" id="PS00041">
    <property type="entry name" value="HTH_ARAC_FAMILY_1"/>
    <property type="match status" value="1"/>
</dbReference>
<dbReference type="PRINTS" id="PR00032">
    <property type="entry name" value="HTHARAC"/>
</dbReference>
<dbReference type="KEGG" id="psin:CAK95_17890"/>
<keyword evidence="3" id="KW-0010">Activator</keyword>
<dbReference type="EMBL" id="CP021112">
    <property type="protein sequence ID" value="ARQ00748.1"/>
    <property type="molecule type" value="Genomic_DNA"/>
</dbReference>
<dbReference type="SUPFAM" id="SSF51215">
    <property type="entry name" value="Regulatory protein AraC"/>
    <property type="match status" value="1"/>
</dbReference>
<evidence type="ECO:0000256" key="2">
    <source>
        <dbReference type="ARBA" id="ARBA00023125"/>
    </source>
</evidence>
<dbReference type="InterPro" id="IPR018060">
    <property type="entry name" value="HTH_AraC"/>
</dbReference>
<keyword evidence="6" id="KW-1185">Reference proteome</keyword>
<gene>
    <name evidence="5" type="ORF">CAK95_17890</name>
</gene>
<dbReference type="InterPro" id="IPR050204">
    <property type="entry name" value="AraC_XylS_family_regulators"/>
</dbReference>
<dbReference type="Pfam" id="PF12833">
    <property type="entry name" value="HTH_18"/>
    <property type="match status" value="1"/>
</dbReference>
<reference evidence="5 6" key="1">
    <citation type="submission" date="2017-05" db="EMBL/GenBank/DDBJ databases">
        <title>Full genome sequence of Pseudorhodoplanes sinuspersici.</title>
        <authorList>
            <person name="Dastgheib S.M.M."/>
            <person name="Shavandi M."/>
            <person name="Tirandaz H."/>
        </authorList>
    </citation>
    <scope>NUCLEOTIDE SEQUENCE [LARGE SCALE GENOMIC DNA]</scope>
    <source>
        <strain evidence="5 6">RIPI110</strain>
    </source>
</reference>
<sequence length="274" mass="30454">MSTNSTLVASGPEWRVQDVICTSGPADKPFEEMHDEVCIAIVTSGTFRYRTRQGEALMTPGTLLLGNAGACFECGHEHATGDRCLSFHFTQRFHEAAVSAVSGAGKAEFDIARLPCLPRFARVIADAETARDENDISALEEAAVRLAGGVATMLRNAAAKERAPSPRDIRRIAETIQRIEAKAGERFPLTTLAHEAAMSPYHFLRTFRRIVGMTPHQYVLRMRLHRAAVRIRRTKEPISTIALDCGFDDLSTFNRRFRDIMGVNPRGYRFQSSN</sequence>
<keyword evidence="2" id="KW-0238">DNA-binding</keyword>
<evidence type="ECO:0000313" key="5">
    <source>
        <dbReference type="EMBL" id="ARQ00748.1"/>
    </source>
</evidence>
<protein>
    <submittedName>
        <fullName evidence="5">AraC family transcriptional regulator</fullName>
    </submittedName>
</protein>
<keyword evidence="4" id="KW-0804">Transcription</keyword>
<name>A0A1W6ZTX3_9HYPH</name>
<proteinExistence type="predicted"/>
<dbReference type="GO" id="GO:0043565">
    <property type="term" value="F:sequence-specific DNA binding"/>
    <property type="evidence" value="ECO:0007669"/>
    <property type="project" value="InterPro"/>
</dbReference>
<evidence type="ECO:0000256" key="1">
    <source>
        <dbReference type="ARBA" id="ARBA00023015"/>
    </source>
</evidence>
<dbReference type="AlphaFoldDB" id="A0A1W6ZTX3"/>
<keyword evidence="1" id="KW-0805">Transcription regulation</keyword>
<dbReference type="STRING" id="1235591.CAK95_17890"/>
<dbReference type="SMART" id="SM00342">
    <property type="entry name" value="HTH_ARAC"/>
    <property type="match status" value="1"/>
</dbReference>
<evidence type="ECO:0000256" key="4">
    <source>
        <dbReference type="ARBA" id="ARBA00023163"/>
    </source>
</evidence>
<dbReference type="InterPro" id="IPR037923">
    <property type="entry name" value="HTH-like"/>
</dbReference>
<dbReference type="Gene3D" id="1.10.10.60">
    <property type="entry name" value="Homeodomain-like"/>
    <property type="match status" value="2"/>
</dbReference>
<dbReference type="InterPro" id="IPR018062">
    <property type="entry name" value="HTH_AraC-typ_CS"/>
</dbReference>
<dbReference type="SUPFAM" id="SSF46689">
    <property type="entry name" value="Homeodomain-like"/>
    <property type="match status" value="2"/>
</dbReference>
<evidence type="ECO:0000256" key="3">
    <source>
        <dbReference type="ARBA" id="ARBA00023159"/>
    </source>
</evidence>
<organism evidence="5 6">
    <name type="scientific">Pseudorhodoplanes sinuspersici</name>
    <dbReference type="NCBI Taxonomy" id="1235591"/>
    <lineage>
        <taxon>Bacteria</taxon>
        <taxon>Pseudomonadati</taxon>
        <taxon>Pseudomonadota</taxon>
        <taxon>Alphaproteobacteria</taxon>
        <taxon>Hyphomicrobiales</taxon>
        <taxon>Pseudorhodoplanes</taxon>
    </lineage>
</organism>
<dbReference type="OrthoDB" id="9806208at2"/>
<dbReference type="InterPro" id="IPR020449">
    <property type="entry name" value="Tscrpt_reg_AraC-type_HTH"/>
</dbReference>
<dbReference type="InterPro" id="IPR009057">
    <property type="entry name" value="Homeodomain-like_sf"/>
</dbReference>
<dbReference type="PANTHER" id="PTHR46796:SF14">
    <property type="entry name" value="TRANSCRIPTIONAL REGULATORY PROTEIN"/>
    <property type="match status" value="1"/>
</dbReference>